<reference evidence="2" key="2">
    <citation type="submission" date="2015-10" db="EMBL/GenBank/DDBJ databases">
        <title>Improved Draft Genome Sequence of Clostridium pasteurianum Strain ATCC 6013 (DSM 525) Using a Hybrid Next-Generation Sequencing Approach.</title>
        <authorList>
            <person name="Pyne M.E."/>
            <person name="Utturkar S.M."/>
            <person name="Brown S.D."/>
            <person name="Moo-Young M."/>
            <person name="Chung D.A."/>
            <person name="Chou P.C."/>
        </authorList>
    </citation>
    <scope>NUCLEOTIDE SEQUENCE</scope>
    <source>
        <strain evidence="2">ATCC 6013</strain>
    </source>
</reference>
<gene>
    <name evidence="1" type="ORF">CLPA_c19880</name>
    <name evidence="2" type="ORF">CP6013_01191</name>
</gene>
<evidence type="ECO:0008006" key="5">
    <source>
        <dbReference type="Google" id="ProtNLM"/>
    </source>
</evidence>
<organism evidence="1 4">
    <name type="scientific">Clostridium pasteurianum DSM 525 = ATCC 6013</name>
    <dbReference type="NCBI Taxonomy" id="1262449"/>
    <lineage>
        <taxon>Bacteria</taxon>
        <taxon>Bacillati</taxon>
        <taxon>Bacillota</taxon>
        <taxon>Clostridia</taxon>
        <taxon>Eubacteriales</taxon>
        <taxon>Clostridiaceae</taxon>
        <taxon>Clostridium</taxon>
    </lineage>
</organism>
<evidence type="ECO:0000313" key="4">
    <source>
        <dbReference type="Proteomes" id="UP000030905"/>
    </source>
</evidence>
<dbReference type="Proteomes" id="UP000028042">
    <property type="component" value="Unassembled WGS sequence"/>
</dbReference>
<accession>A0A0H3J823</accession>
<dbReference type="NCBIfam" id="NF035954">
    <property type="entry name" value="ocin_CA_C0660"/>
    <property type="match status" value="1"/>
</dbReference>
<dbReference type="AlphaFoldDB" id="A0A0H3J823"/>
<dbReference type="Proteomes" id="UP000030905">
    <property type="component" value="Chromosome"/>
</dbReference>
<reference evidence="1 4" key="1">
    <citation type="journal article" date="2015" name="Genome Announc.">
        <title>Complete Genome Sequence of the Nitrogen-Fixing and Solvent-Producing Clostridium pasteurianum DSM 525.</title>
        <authorList>
            <person name="Poehlein A."/>
            <person name="Grosse-Honebrink A."/>
            <person name="Zhang Y."/>
            <person name="Minton N.P."/>
            <person name="Daniel R."/>
        </authorList>
    </citation>
    <scope>NUCLEOTIDE SEQUENCE [LARGE SCALE GENOMIC DNA]</scope>
    <source>
        <strain evidence="1">DSM 525</strain>
        <strain evidence="4">DSM 525 / ATCC 6013</strain>
    </source>
</reference>
<name>A0A0H3J823_CLOPA</name>
<sequence>MFIINFKKIGEEKIMKLVNPVGRNVTTFATEVNRCTCYCANNWNAGFNQGNDYLCGCNCYWLNTNNENANLNVAVVAI</sequence>
<keyword evidence="4" id="KW-1185">Reference proteome</keyword>
<evidence type="ECO:0000313" key="2">
    <source>
        <dbReference type="EMBL" id="KRU11944.1"/>
    </source>
</evidence>
<reference evidence="2 3" key="3">
    <citation type="journal article" name="Genome Announc.">
        <title>Improved Draft Genome Sequence of Clostridium pasteurianum Strain ATCC 6013 (DSM 525) Using a Hybrid Next-Generation Sequencing Approach.</title>
        <authorList>
            <person name="Pyne M.E."/>
            <person name="Utturkar S."/>
            <person name="Brown S.D."/>
            <person name="Moo-Young M."/>
            <person name="Chung D.A."/>
            <person name="Chou C.P."/>
        </authorList>
    </citation>
    <scope>NUCLEOTIDE SEQUENCE [LARGE SCALE GENOMIC DNA]</scope>
    <source>
        <strain evidence="2 3">ATCC 6013</strain>
    </source>
</reference>
<proteinExistence type="predicted"/>
<dbReference type="KEGG" id="cpat:CLPA_c19880"/>
<evidence type="ECO:0000313" key="1">
    <source>
        <dbReference type="EMBL" id="AJA52046.1"/>
    </source>
</evidence>
<evidence type="ECO:0000313" key="3">
    <source>
        <dbReference type="Proteomes" id="UP000028042"/>
    </source>
</evidence>
<dbReference type="PATRIC" id="fig|1262449.3.peg.1008"/>
<dbReference type="EMBL" id="JPGY02000001">
    <property type="protein sequence ID" value="KRU11944.1"/>
    <property type="molecule type" value="Genomic_DNA"/>
</dbReference>
<dbReference type="EMBL" id="CP009268">
    <property type="protein sequence ID" value="AJA52046.1"/>
    <property type="molecule type" value="Genomic_DNA"/>
</dbReference>
<protein>
    <recommendedName>
        <fullName evidence="5">Bacteriocin</fullName>
    </recommendedName>
</protein>
<dbReference type="KEGG" id="cpae:CPAST_c19880"/>